<dbReference type="Proteomes" id="UP000611629">
    <property type="component" value="Unassembled WGS sequence"/>
</dbReference>
<evidence type="ECO:0000313" key="7">
    <source>
        <dbReference type="Proteomes" id="UP000611629"/>
    </source>
</evidence>
<dbReference type="AlphaFoldDB" id="A0A974BH24"/>
<comment type="caution">
    <text evidence="6">The sequence shown here is derived from an EMBL/GenBank/DDBJ whole genome shotgun (WGS) entry which is preliminary data.</text>
</comment>
<evidence type="ECO:0000256" key="5">
    <source>
        <dbReference type="SAM" id="Phobius"/>
    </source>
</evidence>
<feature type="transmembrane region" description="Helical" evidence="5">
    <location>
        <begin position="122"/>
        <end position="145"/>
    </location>
</feature>
<dbReference type="EMBL" id="JACBNQ010000002">
    <property type="protein sequence ID" value="NYB73020.1"/>
    <property type="molecule type" value="Genomic_DNA"/>
</dbReference>
<gene>
    <name evidence="6" type="ORF">HZF24_02560</name>
</gene>
<evidence type="ECO:0000256" key="3">
    <source>
        <dbReference type="ARBA" id="ARBA00022989"/>
    </source>
</evidence>
<dbReference type="Pfam" id="PF02674">
    <property type="entry name" value="Colicin_V"/>
    <property type="match status" value="2"/>
</dbReference>
<feature type="transmembrane region" description="Helical" evidence="5">
    <location>
        <begin position="157"/>
        <end position="177"/>
    </location>
</feature>
<sequence length="221" mass="25070">MNYIDAAVLLIIGFSCFQGYRRGFIKTLFDTLGVIVAFFLSKEFYYLMEDFLMDNTKLFTKVHDFIETKSSINFIESVDKLFNVPSELQNILSNIIKTGDLTQADTFQVFVNNISIIVVRSISFIITFLIIYAILVALSNLINLIFKLPILNITNRIFGAGTGFVKGIIILYIIFALSSPLIGFMQENGVAKDVLSSESSKIFYNNNIILNYLSYKGFYNN</sequence>
<keyword evidence="7" id="KW-1185">Reference proteome</keyword>
<keyword evidence="2 5" id="KW-0812">Transmembrane</keyword>
<dbReference type="PANTHER" id="PTHR37306:SF1">
    <property type="entry name" value="COLICIN V PRODUCTION PROTEIN"/>
    <property type="match status" value="1"/>
</dbReference>
<proteinExistence type="predicted"/>
<name>A0A974BH24_SEDHY</name>
<keyword evidence="4 5" id="KW-0472">Membrane</keyword>
<organism evidence="6 7">
    <name type="scientific">Sedimentibacter hydroxybenzoicus DSM 7310</name>
    <dbReference type="NCBI Taxonomy" id="1123245"/>
    <lineage>
        <taxon>Bacteria</taxon>
        <taxon>Bacillati</taxon>
        <taxon>Bacillota</taxon>
        <taxon>Tissierellia</taxon>
        <taxon>Sedimentibacter</taxon>
    </lineage>
</organism>
<dbReference type="GO" id="GO:0009403">
    <property type="term" value="P:toxin biosynthetic process"/>
    <property type="evidence" value="ECO:0007669"/>
    <property type="project" value="InterPro"/>
</dbReference>
<comment type="subcellular location">
    <subcellularLocation>
        <location evidence="1">Membrane</location>
        <topology evidence="1">Multi-pass membrane protein</topology>
    </subcellularLocation>
</comment>
<dbReference type="RefSeq" id="WP_179236716.1">
    <property type="nucleotide sequence ID" value="NZ_JACBNQ010000002.1"/>
</dbReference>
<keyword evidence="3 5" id="KW-1133">Transmembrane helix</keyword>
<protein>
    <submittedName>
        <fullName evidence="6">CvpA family protein</fullName>
    </submittedName>
</protein>
<evidence type="ECO:0000256" key="1">
    <source>
        <dbReference type="ARBA" id="ARBA00004141"/>
    </source>
</evidence>
<dbReference type="GO" id="GO:0016020">
    <property type="term" value="C:membrane"/>
    <property type="evidence" value="ECO:0007669"/>
    <property type="project" value="UniProtKB-SubCell"/>
</dbReference>
<evidence type="ECO:0000256" key="4">
    <source>
        <dbReference type="ARBA" id="ARBA00023136"/>
    </source>
</evidence>
<evidence type="ECO:0000313" key="6">
    <source>
        <dbReference type="EMBL" id="NYB73020.1"/>
    </source>
</evidence>
<dbReference type="PANTHER" id="PTHR37306">
    <property type="entry name" value="COLICIN V PRODUCTION PROTEIN"/>
    <property type="match status" value="1"/>
</dbReference>
<accession>A0A974BH24</accession>
<evidence type="ECO:0000256" key="2">
    <source>
        <dbReference type="ARBA" id="ARBA00022692"/>
    </source>
</evidence>
<dbReference type="InterPro" id="IPR003825">
    <property type="entry name" value="Colicin-V_CvpA"/>
</dbReference>
<reference evidence="6" key="1">
    <citation type="submission" date="2020-07" db="EMBL/GenBank/DDBJ databases">
        <title>Genomic analysis of a strain of Sedimentibacter Hydroxybenzoicus DSM7310.</title>
        <authorList>
            <person name="Ma S."/>
        </authorList>
    </citation>
    <scope>NUCLEOTIDE SEQUENCE</scope>
    <source>
        <strain evidence="6">DSM 7310</strain>
    </source>
</reference>